<comment type="subcellular location">
    <subcellularLocation>
        <location evidence="1 5 6">Nucleus</location>
    </subcellularLocation>
</comment>
<proteinExistence type="predicted"/>
<dbReference type="InterPro" id="IPR050877">
    <property type="entry name" value="EMX-VAX-Noto_Homeobox_TFs"/>
</dbReference>
<evidence type="ECO:0000256" key="7">
    <source>
        <dbReference type="SAM" id="MobiDB-lite"/>
    </source>
</evidence>
<dbReference type="Pfam" id="PF00046">
    <property type="entry name" value="Homeodomain"/>
    <property type="match status" value="1"/>
</dbReference>
<dbReference type="AlphaFoldDB" id="A0A8H7Y323"/>
<gene>
    <name evidence="9" type="ORF">JR316_004723</name>
</gene>
<dbReference type="GO" id="GO:0000978">
    <property type="term" value="F:RNA polymerase II cis-regulatory region sequence-specific DNA binding"/>
    <property type="evidence" value="ECO:0007669"/>
    <property type="project" value="TreeGrafter"/>
</dbReference>
<evidence type="ECO:0000259" key="8">
    <source>
        <dbReference type="PROSITE" id="PS50071"/>
    </source>
</evidence>
<feature type="compositionally biased region" description="Low complexity" evidence="7">
    <location>
        <begin position="506"/>
        <end position="515"/>
    </location>
</feature>
<evidence type="ECO:0000313" key="9">
    <source>
        <dbReference type="EMBL" id="KAG5170334.1"/>
    </source>
</evidence>
<dbReference type="GO" id="GO:0005634">
    <property type="term" value="C:nucleus"/>
    <property type="evidence" value="ECO:0007669"/>
    <property type="project" value="UniProtKB-SubCell"/>
</dbReference>
<dbReference type="OrthoDB" id="6159439at2759"/>
<feature type="region of interest" description="Disordered" evidence="7">
    <location>
        <begin position="461"/>
        <end position="544"/>
    </location>
</feature>
<dbReference type="PROSITE" id="PS50071">
    <property type="entry name" value="HOMEOBOX_2"/>
    <property type="match status" value="1"/>
</dbReference>
<evidence type="ECO:0000256" key="5">
    <source>
        <dbReference type="PROSITE-ProRule" id="PRU00108"/>
    </source>
</evidence>
<feature type="region of interest" description="Disordered" evidence="7">
    <location>
        <begin position="1"/>
        <end position="95"/>
    </location>
</feature>
<name>A0A8H7Y323_PSICU</name>
<protein>
    <recommendedName>
        <fullName evidence="8">Homeobox domain-containing protein</fullName>
    </recommendedName>
</protein>
<feature type="region of interest" description="Disordered" evidence="7">
    <location>
        <begin position="314"/>
        <end position="340"/>
    </location>
</feature>
<feature type="DNA-binding region" description="Homeobox" evidence="5">
    <location>
        <begin position="86"/>
        <end position="145"/>
    </location>
</feature>
<dbReference type="GO" id="GO:0000981">
    <property type="term" value="F:DNA-binding transcription factor activity, RNA polymerase II-specific"/>
    <property type="evidence" value="ECO:0007669"/>
    <property type="project" value="TreeGrafter"/>
</dbReference>
<feature type="compositionally biased region" description="Polar residues" evidence="7">
    <location>
        <begin position="419"/>
        <end position="431"/>
    </location>
</feature>
<reference evidence="9" key="1">
    <citation type="submission" date="2021-02" db="EMBL/GenBank/DDBJ databases">
        <title>Psilocybe cubensis genome.</title>
        <authorList>
            <person name="Mckernan K.J."/>
            <person name="Crawford S."/>
            <person name="Trippe A."/>
            <person name="Kane L.T."/>
            <person name="Mclaughlin S."/>
        </authorList>
    </citation>
    <scope>NUCLEOTIDE SEQUENCE [LARGE SCALE GENOMIC DNA]</scope>
    <source>
        <strain evidence="9">MGC-MH-2018</strain>
    </source>
</reference>
<dbReference type="PANTHER" id="PTHR24339:SF28">
    <property type="entry name" value="E5-RELATED"/>
    <property type="match status" value="1"/>
</dbReference>
<dbReference type="PANTHER" id="PTHR24339">
    <property type="entry name" value="HOMEOBOX PROTEIN EMX-RELATED"/>
    <property type="match status" value="1"/>
</dbReference>
<dbReference type="InterPro" id="IPR001356">
    <property type="entry name" value="HD"/>
</dbReference>
<dbReference type="EMBL" id="JAFIQS010000004">
    <property type="protein sequence ID" value="KAG5170334.1"/>
    <property type="molecule type" value="Genomic_DNA"/>
</dbReference>
<dbReference type="InterPro" id="IPR057939">
    <property type="entry name" value="TRF2_HOY1_PH"/>
</dbReference>
<dbReference type="SUPFAM" id="SSF46689">
    <property type="entry name" value="Homeodomain-like"/>
    <property type="match status" value="1"/>
</dbReference>
<evidence type="ECO:0000256" key="6">
    <source>
        <dbReference type="RuleBase" id="RU000682"/>
    </source>
</evidence>
<keyword evidence="4 5" id="KW-0539">Nucleus</keyword>
<organism evidence="9">
    <name type="scientific">Psilocybe cubensis</name>
    <name type="common">Psychedelic mushroom</name>
    <name type="synonym">Stropharia cubensis</name>
    <dbReference type="NCBI Taxonomy" id="181762"/>
    <lineage>
        <taxon>Eukaryota</taxon>
        <taxon>Fungi</taxon>
        <taxon>Dikarya</taxon>
        <taxon>Basidiomycota</taxon>
        <taxon>Agaricomycotina</taxon>
        <taxon>Agaricomycetes</taxon>
        <taxon>Agaricomycetidae</taxon>
        <taxon>Agaricales</taxon>
        <taxon>Agaricineae</taxon>
        <taxon>Strophariaceae</taxon>
        <taxon>Psilocybe</taxon>
    </lineage>
</organism>
<feature type="compositionally biased region" description="Low complexity" evidence="7">
    <location>
        <begin position="30"/>
        <end position="46"/>
    </location>
</feature>
<evidence type="ECO:0000256" key="1">
    <source>
        <dbReference type="ARBA" id="ARBA00004123"/>
    </source>
</evidence>
<comment type="caution">
    <text evidence="9">The sequence shown here is derived from an EMBL/GenBank/DDBJ whole genome shotgun (WGS) entry which is preliminary data.</text>
</comment>
<feature type="domain" description="Homeobox" evidence="8">
    <location>
        <begin position="84"/>
        <end position="144"/>
    </location>
</feature>
<evidence type="ECO:0000256" key="2">
    <source>
        <dbReference type="ARBA" id="ARBA00023125"/>
    </source>
</evidence>
<feature type="compositionally biased region" description="Polar residues" evidence="7">
    <location>
        <begin position="1"/>
        <end position="12"/>
    </location>
</feature>
<evidence type="ECO:0000256" key="4">
    <source>
        <dbReference type="ARBA" id="ARBA00023242"/>
    </source>
</evidence>
<dbReference type="InterPro" id="IPR009057">
    <property type="entry name" value="Homeodomain-like_sf"/>
</dbReference>
<keyword evidence="3 5" id="KW-0371">Homeobox</keyword>
<feature type="compositionally biased region" description="Polar residues" evidence="7">
    <location>
        <begin position="516"/>
        <end position="525"/>
    </location>
</feature>
<dbReference type="CDD" id="cd00086">
    <property type="entry name" value="homeodomain"/>
    <property type="match status" value="1"/>
</dbReference>
<dbReference type="Pfam" id="PF24818">
    <property type="entry name" value="PH_TRF2_HOY1"/>
    <property type="match status" value="1"/>
</dbReference>
<accession>A0A8H7Y323</accession>
<dbReference type="SMART" id="SM00389">
    <property type="entry name" value="HOX"/>
    <property type="match status" value="1"/>
</dbReference>
<evidence type="ECO:0000256" key="3">
    <source>
        <dbReference type="ARBA" id="ARBA00023155"/>
    </source>
</evidence>
<keyword evidence="2 5" id="KW-0238">DNA-binding</keyword>
<dbReference type="Gene3D" id="1.10.10.60">
    <property type="entry name" value="Homeodomain-like"/>
    <property type="match status" value="1"/>
</dbReference>
<sequence>MAQYDASGTYSRRGSLRIDSLSAPTDDELSNASPSSTTATNSPSSAFHSNAAGHPISVKLEEDKEPSSGPHRQRSTSISRTKGEKEKRKRSRVTPEQLVRLERYFAMDRSPTAAKRREISEALGMQERQTQIWFQNRRAKAKLQDGKDGRVDGMEIAPELAPELGSKYEVDLRDLIHEDEPVTIIPCTDLAVGNWRRIASASSKHDLVAYVSETKRCLTWFIHSDGYGFKMEIPFETVIDTQFQSASPGLALAVFVLSQPPLFYLENASAPRPDGTVARTWKRSADWTEGHQATQVLRHSLMGSAVPLSHLVRSLPANNNPSKPPLPAYRSSEPSASRPMEIPAPPLASLNNPTFSYTAPGMGKSSDFLHLDQMQKRLSYGTLEHRHMPELDLRATPHSAPTLSFAKQQPPYLPPVNRPTATGFQQPSPVFNDYQINSHQNAVMSGYPAAQAVSRPYSVQPQRFYDNSGPRALQNFHSDSDSPMLFDPQSPRLLNSPYHPANVDNRSTSTRPPSSHSQTGHSQAPSDRAIVYEIDEDLRGRRPQ</sequence>
<feature type="region of interest" description="Disordered" evidence="7">
    <location>
        <begin position="402"/>
        <end position="431"/>
    </location>
</feature>